<evidence type="ECO:0000256" key="2">
    <source>
        <dbReference type="ARBA" id="ARBA00006479"/>
    </source>
</evidence>
<dbReference type="SUPFAM" id="SSF46785">
    <property type="entry name" value="Winged helix' DNA-binding domain"/>
    <property type="match status" value="1"/>
</dbReference>
<proteinExistence type="inferred from homology"/>
<evidence type="ECO:0000313" key="5">
    <source>
        <dbReference type="Proteomes" id="UP000198312"/>
    </source>
</evidence>
<dbReference type="Gene3D" id="1.10.10.10">
    <property type="entry name" value="Winged helix-like DNA-binding domain superfamily/Winged helix DNA-binding domain"/>
    <property type="match status" value="1"/>
</dbReference>
<dbReference type="InterPro" id="IPR043129">
    <property type="entry name" value="ATPase_NBD"/>
</dbReference>
<dbReference type="SUPFAM" id="SSF53067">
    <property type="entry name" value="Actin-like ATPase domain"/>
    <property type="match status" value="1"/>
</dbReference>
<dbReference type="AlphaFoldDB" id="A0A220U3H0"/>
<protein>
    <submittedName>
        <fullName evidence="4">Sugar kinase</fullName>
    </submittedName>
</protein>
<sequence>MKIKNQEFLKKENQSLVLEIILNQSPISRAEIAKQTTMSPTSASRIVASLLEVELIREVNLVNDGVGRKATYFVPNENSIISIGVEIDQNNIRIGFMNFVGTLIALEHFMYKPIDPQETVEFIGSKIEIMFDNEKIHHKQIAGICVGLPGLIKNDQGIIKLSAQFDWKQVPLKAMLEEKVGFQVIVDNELKLKALAEYMTDLNTEKESMAMIGFGSGVGSALISKGEIYRGEGNFSGEIGHTIVDPYGIYCPCGNFGCLQTYIAEKFLLDEASKTKSIDSVQELLKESEKGEKWARNILDKAVTYAAITINNVVCVYNPDTVVLSGSLIENYPEIKERILEKCKNQIWTPVNNTFKLHTTKTGADGVVIGAAISVQRYFMKNIHFKREV</sequence>
<evidence type="ECO:0000256" key="3">
    <source>
        <dbReference type="ARBA" id="ARBA00022629"/>
    </source>
</evidence>
<dbReference type="Gene3D" id="3.30.420.40">
    <property type="match status" value="2"/>
</dbReference>
<keyword evidence="5" id="KW-1185">Reference proteome</keyword>
<evidence type="ECO:0000313" key="4">
    <source>
        <dbReference type="EMBL" id="ASK62532.1"/>
    </source>
</evidence>
<evidence type="ECO:0000256" key="1">
    <source>
        <dbReference type="ARBA" id="ARBA00002486"/>
    </source>
</evidence>
<dbReference type="EMBL" id="CP022315">
    <property type="protein sequence ID" value="ASK62532.1"/>
    <property type="molecule type" value="Genomic_DNA"/>
</dbReference>
<dbReference type="Pfam" id="PF00480">
    <property type="entry name" value="ROK"/>
    <property type="match status" value="1"/>
</dbReference>
<dbReference type="PANTHER" id="PTHR18964">
    <property type="entry name" value="ROK (REPRESSOR, ORF, KINASE) FAMILY"/>
    <property type="match status" value="1"/>
</dbReference>
<dbReference type="PANTHER" id="PTHR18964:SF149">
    <property type="entry name" value="BIFUNCTIONAL UDP-N-ACETYLGLUCOSAMINE 2-EPIMERASE_N-ACETYLMANNOSAMINE KINASE"/>
    <property type="match status" value="1"/>
</dbReference>
<accession>A0A220U3H0</accession>
<keyword evidence="4" id="KW-0808">Transferase</keyword>
<organism evidence="4 5">
    <name type="scientific">Virgibacillus phasianinus</name>
    <dbReference type="NCBI Taxonomy" id="2017483"/>
    <lineage>
        <taxon>Bacteria</taxon>
        <taxon>Bacillati</taxon>
        <taxon>Bacillota</taxon>
        <taxon>Bacilli</taxon>
        <taxon>Bacillales</taxon>
        <taxon>Bacillaceae</taxon>
        <taxon>Virgibacillus</taxon>
    </lineage>
</organism>
<dbReference type="GO" id="GO:0042732">
    <property type="term" value="P:D-xylose metabolic process"/>
    <property type="evidence" value="ECO:0007669"/>
    <property type="project" value="UniProtKB-KW"/>
</dbReference>
<keyword evidence="3" id="KW-0119">Carbohydrate metabolism</keyword>
<dbReference type="Proteomes" id="UP000198312">
    <property type="component" value="Chromosome"/>
</dbReference>
<comment type="function">
    <text evidence="1">Transcriptional repressor of xylose-utilizing enzymes.</text>
</comment>
<dbReference type="RefSeq" id="WP_089061792.1">
    <property type="nucleotide sequence ID" value="NZ_CP022315.1"/>
</dbReference>
<dbReference type="InterPro" id="IPR000600">
    <property type="entry name" value="ROK"/>
</dbReference>
<reference evidence="4 5" key="1">
    <citation type="submission" date="2017-07" db="EMBL/GenBank/DDBJ databases">
        <title>Virgibacillus sp. LM2416.</title>
        <authorList>
            <person name="Tak E.J."/>
            <person name="Bae J.-W."/>
        </authorList>
    </citation>
    <scope>NUCLEOTIDE SEQUENCE [LARGE SCALE GENOMIC DNA]</scope>
    <source>
        <strain evidence="4 5">LM2416</strain>
    </source>
</reference>
<keyword evidence="3" id="KW-0859">Xylose metabolism</keyword>
<dbReference type="InterPro" id="IPR036388">
    <property type="entry name" value="WH-like_DNA-bd_sf"/>
</dbReference>
<dbReference type="InterPro" id="IPR036390">
    <property type="entry name" value="WH_DNA-bd_sf"/>
</dbReference>
<gene>
    <name evidence="4" type="ORF">CFK37_10420</name>
</gene>
<name>A0A220U3H0_9BACI</name>
<keyword evidence="4" id="KW-0418">Kinase</keyword>
<dbReference type="GO" id="GO:0016301">
    <property type="term" value="F:kinase activity"/>
    <property type="evidence" value="ECO:0007669"/>
    <property type="project" value="UniProtKB-KW"/>
</dbReference>
<comment type="similarity">
    <text evidence="2">Belongs to the ROK (NagC/XylR) family.</text>
</comment>
<dbReference type="KEGG" id="vil:CFK37_10420"/>
<dbReference type="OrthoDB" id="9796533at2"/>